<evidence type="ECO:0000313" key="1">
    <source>
        <dbReference type="EMBL" id="WQJ51472.1"/>
    </source>
</evidence>
<keyword evidence="2" id="KW-1185">Reference proteome</keyword>
<evidence type="ECO:0000313" key="2">
    <source>
        <dbReference type="Proteomes" id="UP001348805"/>
    </source>
</evidence>
<reference evidence="1 2" key="1">
    <citation type="submission" date="2023-11" db="EMBL/GenBank/DDBJ databases">
        <authorList>
            <person name="Cook R."/>
            <person name="Crisci M."/>
            <person name="Pye H."/>
            <person name="Adriaenssens E."/>
            <person name="Santini J."/>
        </authorList>
    </citation>
    <scope>NUCLEOTIDE SEQUENCE [LARGE SCALE GENOMIC DNA]</scope>
    <source>
        <strain evidence="1">Lak_Megaphage_RVC_AP3_GC26</strain>
    </source>
</reference>
<sequence length="57" mass="6815">MEVNITEEKFKAYRELQNSGEINMLDYINGCKLTGLSKEEYIDIINNYNTYREKFNI</sequence>
<dbReference type="EMBL" id="OR769219">
    <property type="protein sequence ID" value="WQJ51472.1"/>
    <property type="molecule type" value="Genomic_DNA"/>
</dbReference>
<accession>A0ABZ0Z1I3</accession>
<name>A0ABZ0Z1I3_9CAUD</name>
<proteinExistence type="predicted"/>
<evidence type="ECO:0008006" key="3">
    <source>
        <dbReference type="Google" id="ProtNLM"/>
    </source>
</evidence>
<dbReference type="Proteomes" id="UP001348805">
    <property type="component" value="Segment"/>
</dbReference>
<organism evidence="1 2">
    <name type="scientific">phage Lak_Megaphage_RVC_AP3_GC26</name>
    <dbReference type="NCBI Taxonomy" id="3109225"/>
    <lineage>
        <taxon>Viruses</taxon>
        <taxon>Duplodnaviria</taxon>
        <taxon>Heunggongvirae</taxon>
        <taxon>Uroviricota</taxon>
        <taxon>Caudoviricetes</taxon>
        <taxon>Caudoviricetes code 15 clade</taxon>
    </lineage>
</organism>
<protein>
    <recommendedName>
        <fullName evidence="3">Phage protein</fullName>
    </recommendedName>
</protein>